<feature type="non-terminal residue" evidence="7">
    <location>
        <position position="252"/>
    </location>
</feature>
<proteinExistence type="inferred from homology"/>
<gene>
    <name evidence="7" type="ORF">METZ01_LOCUS458424</name>
</gene>
<dbReference type="NCBIfam" id="NF033592">
    <property type="entry name" value="transpos_IS4_1"/>
    <property type="match status" value="1"/>
</dbReference>
<evidence type="ECO:0000256" key="1">
    <source>
        <dbReference type="ARBA" id="ARBA00010075"/>
    </source>
</evidence>
<dbReference type="GO" id="GO:0004803">
    <property type="term" value="F:transposase activity"/>
    <property type="evidence" value="ECO:0007669"/>
    <property type="project" value="InterPro"/>
</dbReference>
<keyword evidence="3" id="KW-0238">DNA-binding</keyword>
<dbReference type="GO" id="GO:0006313">
    <property type="term" value="P:DNA transposition"/>
    <property type="evidence" value="ECO:0007669"/>
    <property type="project" value="InterPro"/>
</dbReference>
<name>A0A383ADA0_9ZZZZ</name>
<evidence type="ECO:0000256" key="2">
    <source>
        <dbReference type="ARBA" id="ARBA00022578"/>
    </source>
</evidence>
<dbReference type="InterPro" id="IPR012337">
    <property type="entry name" value="RNaseH-like_sf"/>
</dbReference>
<dbReference type="GO" id="GO:0003677">
    <property type="term" value="F:DNA binding"/>
    <property type="evidence" value="ECO:0007669"/>
    <property type="project" value="UniProtKB-KW"/>
</dbReference>
<dbReference type="PANTHER" id="PTHR33258:SF1">
    <property type="entry name" value="TRANSPOSASE INSL FOR INSERTION SEQUENCE ELEMENT IS186A-RELATED"/>
    <property type="match status" value="1"/>
</dbReference>
<evidence type="ECO:0000259" key="6">
    <source>
        <dbReference type="Pfam" id="PF01609"/>
    </source>
</evidence>
<evidence type="ECO:0000256" key="5">
    <source>
        <dbReference type="SAM" id="MobiDB-lite"/>
    </source>
</evidence>
<evidence type="ECO:0000256" key="3">
    <source>
        <dbReference type="ARBA" id="ARBA00023125"/>
    </source>
</evidence>
<keyword evidence="4" id="KW-0233">DNA recombination</keyword>
<protein>
    <recommendedName>
        <fullName evidence="6">Transposase IS4-like domain-containing protein</fullName>
    </recommendedName>
</protein>
<dbReference type="PANTHER" id="PTHR33258">
    <property type="entry name" value="TRANSPOSASE INSL FOR INSERTION SEQUENCE ELEMENT IS186A-RELATED"/>
    <property type="match status" value="1"/>
</dbReference>
<dbReference type="SUPFAM" id="SSF53098">
    <property type="entry name" value="Ribonuclease H-like"/>
    <property type="match status" value="1"/>
</dbReference>
<sequence length="252" mass="29209">LSNHKSVLTEMRRAVPPSRNGLSHANKSRNSDMAEALFWQVFEHLQGIYPEFGVGKKYKAFPKRFKRVIHVLDSSTIQLVSNCIDWAKHRRRKAAAKLHLRLNLASFLPGFVLVKEASTHDSTEARMLCRDIKPGEITLFDKAYVDFKHLYELDQNDIFWVTRSKDNMAYDVIKTKRSKVPTILKDEFIRLTVSQSKQDYPKVMRLVTARVEVDGEIKTMTFLSNNLEWAASSICDLCKARWAIEVFFKQLK</sequence>
<dbReference type="Pfam" id="PF01609">
    <property type="entry name" value="DDE_Tnp_1"/>
    <property type="match status" value="1"/>
</dbReference>
<dbReference type="InterPro" id="IPR002559">
    <property type="entry name" value="Transposase_11"/>
</dbReference>
<feature type="region of interest" description="Disordered" evidence="5">
    <location>
        <begin position="1"/>
        <end position="26"/>
    </location>
</feature>
<feature type="domain" description="Transposase IS4-like" evidence="6">
    <location>
        <begin position="66"/>
        <end position="252"/>
    </location>
</feature>
<accession>A0A383ADA0</accession>
<organism evidence="7">
    <name type="scientific">marine metagenome</name>
    <dbReference type="NCBI Taxonomy" id="408172"/>
    <lineage>
        <taxon>unclassified sequences</taxon>
        <taxon>metagenomes</taxon>
        <taxon>ecological metagenomes</taxon>
    </lineage>
</organism>
<keyword evidence="2" id="KW-0815">Transposition</keyword>
<dbReference type="AlphaFoldDB" id="A0A383ADA0"/>
<evidence type="ECO:0000313" key="7">
    <source>
        <dbReference type="EMBL" id="SVE05570.1"/>
    </source>
</evidence>
<evidence type="ECO:0000256" key="4">
    <source>
        <dbReference type="ARBA" id="ARBA00023172"/>
    </source>
</evidence>
<comment type="similarity">
    <text evidence="1">Belongs to the transposase 11 family.</text>
</comment>
<dbReference type="InterPro" id="IPR047952">
    <property type="entry name" value="Transpos_IS4"/>
</dbReference>
<feature type="non-terminal residue" evidence="7">
    <location>
        <position position="1"/>
    </location>
</feature>
<reference evidence="7" key="1">
    <citation type="submission" date="2018-05" db="EMBL/GenBank/DDBJ databases">
        <authorList>
            <person name="Lanie J.A."/>
            <person name="Ng W.-L."/>
            <person name="Kazmierczak K.M."/>
            <person name="Andrzejewski T.M."/>
            <person name="Davidsen T.M."/>
            <person name="Wayne K.J."/>
            <person name="Tettelin H."/>
            <person name="Glass J.I."/>
            <person name="Rusch D."/>
            <person name="Podicherti R."/>
            <person name="Tsui H.-C.T."/>
            <person name="Winkler M.E."/>
        </authorList>
    </citation>
    <scope>NUCLEOTIDE SEQUENCE</scope>
</reference>
<dbReference type="EMBL" id="UINC01191104">
    <property type="protein sequence ID" value="SVE05570.1"/>
    <property type="molecule type" value="Genomic_DNA"/>
</dbReference>